<comment type="caution">
    <text evidence="3">The sequence shown here is derived from an EMBL/GenBank/DDBJ whole genome shotgun (WGS) entry which is preliminary data.</text>
</comment>
<feature type="domain" description="N-acetyltransferase" evidence="2">
    <location>
        <begin position="2"/>
        <end position="148"/>
    </location>
</feature>
<proteinExistence type="predicted"/>
<organism evidence="3 4">
    <name type="scientific">Planotetraspora mira</name>
    <dbReference type="NCBI Taxonomy" id="58121"/>
    <lineage>
        <taxon>Bacteria</taxon>
        <taxon>Bacillati</taxon>
        <taxon>Actinomycetota</taxon>
        <taxon>Actinomycetes</taxon>
        <taxon>Streptosporangiales</taxon>
        <taxon>Streptosporangiaceae</taxon>
        <taxon>Planotetraspora</taxon>
    </lineage>
</organism>
<keyword evidence="1" id="KW-0808">Transferase</keyword>
<evidence type="ECO:0000313" key="4">
    <source>
        <dbReference type="Proteomes" id="UP000650628"/>
    </source>
</evidence>
<dbReference type="PROSITE" id="PS51186">
    <property type="entry name" value="GNAT"/>
    <property type="match status" value="1"/>
</dbReference>
<dbReference type="PANTHER" id="PTHR13947:SF37">
    <property type="entry name" value="LD18367P"/>
    <property type="match status" value="1"/>
</dbReference>
<dbReference type="Gene3D" id="3.40.630.30">
    <property type="match status" value="1"/>
</dbReference>
<accession>A0A8J3TJ97</accession>
<name>A0A8J3TJ97_9ACTN</name>
<reference evidence="3 4" key="1">
    <citation type="submission" date="2021-01" db="EMBL/GenBank/DDBJ databases">
        <title>Whole genome shotgun sequence of Planotetraspora mira NBRC 15435.</title>
        <authorList>
            <person name="Komaki H."/>
            <person name="Tamura T."/>
        </authorList>
    </citation>
    <scope>NUCLEOTIDE SEQUENCE [LARGE SCALE GENOMIC DNA]</scope>
    <source>
        <strain evidence="3 4">NBRC 15435</strain>
    </source>
</reference>
<dbReference type="Pfam" id="PF00583">
    <property type="entry name" value="Acetyltransf_1"/>
    <property type="match status" value="1"/>
</dbReference>
<evidence type="ECO:0000313" key="3">
    <source>
        <dbReference type="EMBL" id="GII26666.1"/>
    </source>
</evidence>
<gene>
    <name evidence="3" type="ORF">Pmi06nite_01080</name>
</gene>
<dbReference type="AlphaFoldDB" id="A0A8J3TJ97"/>
<evidence type="ECO:0000256" key="1">
    <source>
        <dbReference type="ARBA" id="ARBA00022679"/>
    </source>
</evidence>
<sequence length="158" mass="17494">MPEIRQATVAEVDGLTRVERDVYVGHAYSSTVLRQFLDIAGPLVIVAVEDGEVIGHTIALPAVSEGEAWLVALAVRGDWRKRGIGRSLSRLVLSRAVDHGYRTIHLTVEPDNQIAIGLYESLGFTTEGKVPDYFGKDEPRLVMRWSAKRSEQLLHAFA</sequence>
<evidence type="ECO:0000259" key="2">
    <source>
        <dbReference type="PROSITE" id="PS51186"/>
    </source>
</evidence>
<dbReference type="GO" id="GO:0008080">
    <property type="term" value="F:N-acetyltransferase activity"/>
    <property type="evidence" value="ECO:0007669"/>
    <property type="project" value="InterPro"/>
</dbReference>
<dbReference type="PANTHER" id="PTHR13947">
    <property type="entry name" value="GNAT FAMILY N-ACETYLTRANSFERASE"/>
    <property type="match status" value="1"/>
</dbReference>
<dbReference type="InterPro" id="IPR000182">
    <property type="entry name" value="GNAT_dom"/>
</dbReference>
<protein>
    <submittedName>
        <fullName evidence="3">N-acetyltransferase</fullName>
    </submittedName>
</protein>
<dbReference type="InterPro" id="IPR050769">
    <property type="entry name" value="NAT_camello-type"/>
</dbReference>
<dbReference type="SUPFAM" id="SSF55729">
    <property type="entry name" value="Acyl-CoA N-acyltransferases (Nat)"/>
    <property type="match status" value="1"/>
</dbReference>
<dbReference type="InterPro" id="IPR016181">
    <property type="entry name" value="Acyl_CoA_acyltransferase"/>
</dbReference>
<dbReference type="Proteomes" id="UP000650628">
    <property type="component" value="Unassembled WGS sequence"/>
</dbReference>
<dbReference type="EMBL" id="BOOO01000001">
    <property type="protein sequence ID" value="GII26666.1"/>
    <property type="molecule type" value="Genomic_DNA"/>
</dbReference>
<keyword evidence="4" id="KW-1185">Reference proteome</keyword>
<dbReference type="CDD" id="cd04301">
    <property type="entry name" value="NAT_SF"/>
    <property type="match status" value="1"/>
</dbReference>